<dbReference type="Proteomes" id="UP000828390">
    <property type="component" value="Unassembled WGS sequence"/>
</dbReference>
<organism evidence="1 2">
    <name type="scientific">Dreissena polymorpha</name>
    <name type="common">Zebra mussel</name>
    <name type="synonym">Mytilus polymorpha</name>
    <dbReference type="NCBI Taxonomy" id="45954"/>
    <lineage>
        <taxon>Eukaryota</taxon>
        <taxon>Metazoa</taxon>
        <taxon>Spiralia</taxon>
        <taxon>Lophotrochozoa</taxon>
        <taxon>Mollusca</taxon>
        <taxon>Bivalvia</taxon>
        <taxon>Autobranchia</taxon>
        <taxon>Heteroconchia</taxon>
        <taxon>Euheterodonta</taxon>
        <taxon>Imparidentia</taxon>
        <taxon>Neoheterodontei</taxon>
        <taxon>Myida</taxon>
        <taxon>Dreissenoidea</taxon>
        <taxon>Dreissenidae</taxon>
        <taxon>Dreissena</taxon>
    </lineage>
</organism>
<proteinExistence type="predicted"/>
<reference evidence="1" key="1">
    <citation type="journal article" date="2019" name="bioRxiv">
        <title>The Genome of the Zebra Mussel, Dreissena polymorpha: A Resource for Invasive Species Research.</title>
        <authorList>
            <person name="McCartney M.A."/>
            <person name="Auch B."/>
            <person name="Kono T."/>
            <person name="Mallez S."/>
            <person name="Zhang Y."/>
            <person name="Obille A."/>
            <person name="Becker A."/>
            <person name="Abrahante J.E."/>
            <person name="Garbe J."/>
            <person name="Badalamenti J.P."/>
            <person name="Herman A."/>
            <person name="Mangelson H."/>
            <person name="Liachko I."/>
            <person name="Sullivan S."/>
            <person name="Sone E.D."/>
            <person name="Koren S."/>
            <person name="Silverstein K.A.T."/>
            <person name="Beckman K.B."/>
            <person name="Gohl D.M."/>
        </authorList>
    </citation>
    <scope>NUCLEOTIDE SEQUENCE</scope>
    <source>
        <strain evidence="1">Duluth1</strain>
        <tissue evidence="1">Whole animal</tissue>
    </source>
</reference>
<gene>
    <name evidence="1" type="ORF">DPMN_012837</name>
</gene>
<protein>
    <submittedName>
        <fullName evidence="1">Uncharacterized protein</fullName>
    </submittedName>
</protein>
<evidence type="ECO:0000313" key="2">
    <source>
        <dbReference type="Proteomes" id="UP000828390"/>
    </source>
</evidence>
<sequence length="154" mass="16968">MKIVWHANFENELPSSGVLDASLRFGSESYARRLTSKLRDPSVPKPSILWNAGRETIYVALPPPMLPGSRLQGGDRLFAIQDTGKDGSMVFQAQINVKNMLMYDGSADRNPRNAVPQLWVSAPDGRLLAIDKTGVIAHVLDMPAILKTNFTSNF</sequence>
<name>A0A9D4S3R1_DREPO</name>
<comment type="caution">
    <text evidence="1">The sequence shown here is derived from an EMBL/GenBank/DDBJ whole genome shotgun (WGS) entry which is preliminary data.</text>
</comment>
<reference evidence="1" key="2">
    <citation type="submission" date="2020-11" db="EMBL/GenBank/DDBJ databases">
        <authorList>
            <person name="McCartney M.A."/>
            <person name="Auch B."/>
            <person name="Kono T."/>
            <person name="Mallez S."/>
            <person name="Becker A."/>
            <person name="Gohl D.M."/>
            <person name="Silverstein K.A.T."/>
            <person name="Koren S."/>
            <person name="Bechman K.B."/>
            <person name="Herman A."/>
            <person name="Abrahante J.E."/>
            <person name="Garbe J."/>
        </authorList>
    </citation>
    <scope>NUCLEOTIDE SEQUENCE</scope>
    <source>
        <strain evidence="1">Duluth1</strain>
        <tissue evidence="1">Whole animal</tissue>
    </source>
</reference>
<accession>A0A9D4S3R1</accession>
<dbReference type="AlphaFoldDB" id="A0A9D4S3R1"/>
<keyword evidence="2" id="KW-1185">Reference proteome</keyword>
<evidence type="ECO:0000313" key="1">
    <source>
        <dbReference type="EMBL" id="KAH3888797.1"/>
    </source>
</evidence>
<dbReference type="EMBL" id="JAIWYP010000001">
    <property type="protein sequence ID" value="KAH3888797.1"/>
    <property type="molecule type" value="Genomic_DNA"/>
</dbReference>